<dbReference type="Gene3D" id="1.10.287.130">
    <property type="match status" value="1"/>
</dbReference>
<dbReference type="Gene3D" id="3.30.565.10">
    <property type="entry name" value="Histidine kinase-like ATPase, C-terminal domain"/>
    <property type="match status" value="1"/>
</dbReference>
<evidence type="ECO:0000256" key="2">
    <source>
        <dbReference type="ARBA" id="ARBA00004141"/>
    </source>
</evidence>
<dbReference type="InterPro" id="IPR003661">
    <property type="entry name" value="HisK_dim/P_dom"/>
</dbReference>
<evidence type="ECO:0000256" key="4">
    <source>
        <dbReference type="ARBA" id="ARBA00022553"/>
    </source>
</evidence>
<reference evidence="16" key="1">
    <citation type="submission" date="2016-10" db="EMBL/GenBank/DDBJ databases">
        <authorList>
            <person name="Varghese N."/>
            <person name="Submissions S."/>
        </authorList>
    </citation>
    <scope>NUCLEOTIDE SEQUENCE [LARGE SCALE GENOMIC DNA]</scope>
    <source>
        <strain evidence="16">8N4</strain>
    </source>
</reference>
<dbReference type="CDD" id="cd00082">
    <property type="entry name" value="HisKA"/>
    <property type="match status" value="1"/>
</dbReference>
<evidence type="ECO:0000256" key="11">
    <source>
        <dbReference type="ARBA" id="ARBA00023012"/>
    </source>
</evidence>
<keyword evidence="11" id="KW-0902">Two-component regulatory system</keyword>
<comment type="subcellular location">
    <subcellularLocation>
        <location evidence="2">Membrane</location>
        <topology evidence="2">Multi-pass membrane protein</topology>
    </subcellularLocation>
</comment>
<evidence type="ECO:0000256" key="9">
    <source>
        <dbReference type="ARBA" id="ARBA00022840"/>
    </source>
</evidence>
<dbReference type="SUPFAM" id="SSF52402">
    <property type="entry name" value="Adenine nucleotide alpha hydrolases-like"/>
    <property type="match status" value="1"/>
</dbReference>
<evidence type="ECO:0000313" key="16">
    <source>
        <dbReference type="Proteomes" id="UP000242515"/>
    </source>
</evidence>
<dbReference type="Proteomes" id="UP000242515">
    <property type="component" value="Unassembled WGS sequence"/>
</dbReference>
<name>A0A1H9JT50_9GAMM</name>
<feature type="transmembrane region" description="Helical" evidence="13">
    <location>
        <begin position="446"/>
        <end position="463"/>
    </location>
</feature>
<comment type="catalytic activity">
    <reaction evidence="1">
        <text>ATP + protein L-histidine = ADP + protein N-phospho-L-histidine.</text>
        <dbReference type="EC" id="2.7.13.3"/>
    </reaction>
</comment>
<dbReference type="GO" id="GO:0005524">
    <property type="term" value="F:ATP binding"/>
    <property type="evidence" value="ECO:0007669"/>
    <property type="project" value="UniProtKB-KW"/>
</dbReference>
<evidence type="ECO:0000259" key="14">
    <source>
        <dbReference type="PROSITE" id="PS50109"/>
    </source>
</evidence>
<dbReference type="PANTHER" id="PTHR45569:SF1">
    <property type="entry name" value="SENSOR PROTEIN KDPD"/>
    <property type="match status" value="1"/>
</dbReference>
<dbReference type="PRINTS" id="PR00344">
    <property type="entry name" value="BCTRLSENSOR"/>
</dbReference>
<dbReference type="Pfam" id="PF13493">
    <property type="entry name" value="DUF4118"/>
    <property type="match status" value="1"/>
</dbReference>
<dbReference type="InterPro" id="IPR005467">
    <property type="entry name" value="His_kinase_dom"/>
</dbReference>
<keyword evidence="10 13" id="KW-1133">Transmembrane helix</keyword>
<evidence type="ECO:0000256" key="6">
    <source>
        <dbReference type="ARBA" id="ARBA00022692"/>
    </source>
</evidence>
<dbReference type="InterPro" id="IPR027417">
    <property type="entry name" value="P-loop_NTPase"/>
</dbReference>
<keyword evidence="16" id="KW-1185">Reference proteome</keyword>
<dbReference type="SMART" id="SM00387">
    <property type="entry name" value="HATPase_c"/>
    <property type="match status" value="1"/>
</dbReference>
<evidence type="ECO:0000256" key="3">
    <source>
        <dbReference type="ARBA" id="ARBA00012438"/>
    </source>
</evidence>
<dbReference type="InterPro" id="IPR038318">
    <property type="entry name" value="KdpD_sf"/>
</dbReference>
<keyword evidence="12 13" id="KW-0472">Membrane</keyword>
<dbReference type="RefSeq" id="WP_092676595.1">
    <property type="nucleotide sequence ID" value="NZ_FOGC01000008.1"/>
</dbReference>
<keyword evidence="7" id="KW-0547">Nucleotide-binding</keyword>
<protein>
    <recommendedName>
        <fullName evidence="3">histidine kinase</fullName>
        <ecNumber evidence="3">2.7.13.3</ecNumber>
    </recommendedName>
</protein>
<dbReference type="GO" id="GO:0000155">
    <property type="term" value="F:phosphorelay sensor kinase activity"/>
    <property type="evidence" value="ECO:0007669"/>
    <property type="project" value="InterPro"/>
</dbReference>
<dbReference type="Pfam" id="PF02702">
    <property type="entry name" value="KdpD"/>
    <property type="match status" value="1"/>
</dbReference>
<dbReference type="InterPro" id="IPR014729">
    <property type="entry name" value="Rossmann-like_a/b/a_fold"/>
</dbReference>
<dbReference type="AlphaFoldDB" id="A0A1H9JT50"/>
<dbReference type="SUPFAM" id="SSF55781">
    <property type="entry name" value="GAF domain-like"/>
    <property type="match status" value="1"/>
</dbReference>
<dbReference type="FunFam" id="3.40.50.300:FF:000483">
    <property type="entry name" value="Sensor histidine kinase KdpD"/>
    <property type="match status" value="1"/>
</dbReference>
<dbReference type="Pfam" id="PF02518">
    <property type="entry name" value="HATPase_c"/>
    <property type="match status" value="1"/>
</dbReference>
<evidence type="ECO:0000256" key="13">
    <source>
        <dbReference type="SAM" id="Phobius"/>
    </source>
</evidence>
<keyword evidence="5" id="KW-0808">Transferase</keyword>
<organism evidence="15 16">
    <name type="scientific">Rosenbergiella nectarea</name>
    <dbReference type="NCBI Taxonomy" id="988801"/>
    <lineage>
        <taxon>Bacteria</taxon>
        <taxon>Pseudomonadati</taxon>
        <taxon>Pseudomonadota</taxon>
        <taxon>Gammaproteobacteria</taxon>
        <taxon>Enterobacterales</taxon>
        <taxon>Erwiniaceae</taxon>
        <taxon>Rosenbergiella</taxon>
    </lineage>
</organism>
<keyword evidence="9" id="KW-0067">ATP-binding</keyword>
<evidence type="ECO:0000256" key="12">
    <source>
        <dbReference type="ARBA" id="ARBA00023136"/>
    </source>
</evidence>
<dbReference type="InterPro" id="IPR036890">
    <property type="entry name" value="HATPase_C_sf"/>
</dbReference>
<evidence type="ECO:0000256" key="1">
    <source>
        <dbReference type="ARBA" id="ARBA00000085"/>
    </source>
</evidence>
<dbReference type="NCBIfam" id="NF007793">
    <property type="entry name" value="PRK10490.1"/>
    <property type="match status" value="1"/>
</dbReference>
<dbReference type="SUPFAM" id="SSF55874">
    <property type="entry name" value="ATPase domain of HSP90 chaperone/DNA topoisomerase II/histidine kinase"/>
    <property type="match status" value="1"/>
</dbReference>
<evidence type="ECO:0000256" key="8">
    <source>
        <dbReference type="ARBA" id="ARBA00022777"/>
    </source>
</evidence>
<dbReference type="GO" id="GO:0005737">
    <property type="term" value="C:cytoplasm"/>
    <property type="evidence" value="ECO:0007669"/>
    <property type="project" value="UniProtKB-ARBA"/>
</dbReference>
<dbReference type="SUPFAM" id="SSF47384">
    <property type="entry name" value="Homodimeric domain of signal transducing histidine kinase"/>
    <property type="match status" value="1"/>
</dbReference>
<accession>A0A1H9JT50</accession>
<feature type="domain" description="Histidine kinase" evidence="14">
    <location>
        <begin position="668"/>
        <end position="883"/>
    </location>
</feature>
<dbReference type="InterPro" id="IPR003852">
    <property type="entry name" value="Sig_transdc_His_kinase_KdpD_N"/>
</dbReference>
<evidence type="ECO:0000313" key="15">
    <source>
        <dbReference type="EMBL" id="SEQ89967.1"/>
    </source>
</evidence>
<proteinExistence type="predicted"/>
<dbReference type="InterPro" id="IPR052023">
    <property type="entry name" value="Histidine_kinase_KdpD"/>
</dbReference>
<dbReference type="PROSITE" id="PS50109">
    <property type="entry name" value="HIS_KIN"/>
    <property type="match status" value="1"/>
</dbReference>
<dbReference type="InterPro" id="IPR036097">
    <property type="entry name" value="HisK_dim/P_sf"/>
</dbReference>
<dbReference type="EC" id="2.7.13.3" evidence="3"/>
<dbReference type="OrthoDB" id="9806130at2"/>
<dbReference type="Gene3D" id="3.40.50.300">
    <property type="entry name" value="P-loop containing nucleotide triphosphate hydrolases"/>
    <property type="match status" value="1"/>
</dbReference>
<gene>
    <name evidence="15" type="ORF">SAMN05216522_10854</name>
</gene>
<evidence type="ECO:0000256" key="5">
    <source>
        <dbReference type="ARBA" id="ARBA00022679"/>
    </source>
</evidence>
<dbReference type="EMBL" id="FOGC01000008">
    <property type="protein sequence ID" value="SEQ89967.1"/>
    <property type="molecule type" value="Genomic_DNA"/>
</dbReference>
<dbReference type="Gene3D" id="3.30.450.40">
    <property type="match status" value="1"/>
</dbReference>
<keyword evidence="6 13" id="KW-0812">Transmembrane</keyword>
<dbReference type="GO" id="GO:0005886">
    <property type="term" value="C:plasma membrane"/>
    <property type="evidence" value="ECO:0007669"/>
    <property type="project" value="TreeGrafter"/>
</dbReference>
<keyword evidence="8 15" id="KW-0418">Kinase</keyword>
<feature type="transmembrane region" description="Helical" evidence="13">
    <location>
        <begin position="475"/>
        <end position="496"/>
    </location>
</feature>
<dbReference type="InterPro" id="IPR029016">
    <property type="entry name" value="GAF-like_dom_sf"/>
</dbReference>
<dbReference type="PANTHER" id="PTHR45569">
    <property type="entry name" value="SENSOR PROTEIN KDPD"/>
    <property type="match status" value="1"/>
</dbReference>
<dbReference type="InterPro" id="IPR025201">
    <property type="entry name" value="KdpD_TM"/>
</dbReference>
<dbReference type="Gene3D" id="3.40.50.620">
    <property type="entry name" value="HUPs"/>
    <property type="match status" value="1"/>
</dbReference>
<dbReference type="Pfam" id="PF00512">
    <property type="entry name" value="HisKA"/>
    <property type="match status" value="1"/>
</dbReference>
<dbReference type="InterPro" id="IPR004358">
    <property type="entry name" value="Sig_transdc_His_kin-like_C"/>
</dbReference>
<feature type="transmembrane region" description="Helical" evidence="13">
    <location>
        <begin position="399"/>
        <end position="417"/>
    </location>
</feature>
<dbReference type="STRING" id="988801.SAMN05216522_10854"/>
<dbReference type="SMART" id="SM00388">
    <property type="entry name" value="HisKA"/>
    <property type="match status" value="1"/>
</dbReference>
<evidence type="ECO:0000256" key="7">
    <source>
        <dbReference type="ARBA" id="ARBA00022741"/>
    </source>
</evidence>
<sequence length="889" mass="98789">MTADDVRRPTPDHLLLESQRATRGKLKIYLGACAGVGKTWAMLQEAHRLQEQGVNILVGIAESHGRVGTQAQLEGLPLLPRQKGRGKLYDEFDLDGALQRHPTIILVDELAHTNAPGSRHPKRWQDIEELLESGIDVFTTLNIQHLDSLNDVVRGITGIQVQETLPDPFFDHADEVVLVDISPDDLLERLKEGNVYVGDRAERAIENFFRKGNLFALRELALRRTAERVDGQMRAWREGRRLADRVWHTNDALLVCVKSDVGSEKLIRVAARLANRLGCEWHAINVDTTSYRRRSREQRHRVLQHLRLAENLGGVTATLPDTDRCTAVVRYAREHNLGKIIIGRPPNRRSLFKFGSQGLAQQLARAAPDLDLLITACGETIQRPKLIPKLDWESRPWKGCFAAVFFCAVITAFFNFFLPQFSPINLVMVYLLGVVLTALKFGRLPAVFASIINIVVFDWFFVAPTGQLGISDAQYAVTFSVMLGVGLLIGNLTASLRYQARVARSREKRSTQLYELASELSQHSAMSDIALAGQKAISRAFSAHCEIWLPNEQNTLQPISEEASQLLPDRAILHWCFEKGQAAGAGTDTLPGVPYKMIPLLSGSQCFGVAILTTIESHALISPEQQRLLDTFVLLLASAQQRVALTQREQLSRVTIEREELRNTLLSALSHDLRTPLTVLFAQVEMLTLELGHPAEPVMEQLSALREQTLAMIRLVSNILDMARIEAEGFHLNTDWLSVEEILQSARESIERLFPDVQIDFQCPEQVVLIRGEGPLLERVFINLFENAVKYGRGREAPISVVILPNEQQVAVSICDQGPGLPTNETVSLFTKFSRGKSESTIPGVGMGLAICKTITELHGGHIHAENSPQGGACFTLNLPATTPQGDVP</sequence>
<dbReference type="InterPro" id="IPR003594">
    <property type="entry name" value="HATPase_dom"/>
</dbReference>
<evidence type="ECO:0000256" key="10">
    <source>
        <dbReference type="ARBA" id="ARBA00022989"/>
    </source>
</evidence>
<keyword evidence="4" id="KW-0597">Phosphoprotein</keyword>
<dbReference type="Gene3D" id="1.20.120.620">
    <property type="entry name" value="Backbone structure of the membrane domain of e. Coli histidine kinase receptor kdpd"/>
    <property type="match status" value="1"/>
</dbReference>